<evidence type="ECO:0008006" key="3">
    <source>
        <dbReference type="Google" id="ProtNLM"/>
    </source>
</evidence>
<keyword evidence="2" id="KW-1185">Reference proteome</keyword>
<organism evidence="1 2">
    <name type="scientific">Streptomyces hydrogenans</name>
    <dbReference type="NCBI Taxonomy" id="1873719"/>
    <lineage>
        <taxon>Bacteria</taxon>
        <taxon>Bacillati</taxon>
        <taxon>Actinomycetota</taxon>
        <taxon>Actinomycetes</taxon>
        <taxon>Kitasatosporales</taxon>
        <taxon>Streptomycetaceae</taxon>
        <taxon>Streptomyces</taxon>
    </lineage>
</organism>
<protein>
    <recommendedName>
        <fullName evidence="3">Immediate-early protein 2</fullName>
    </recommendedName>
</protein>
<evidence type="ECO:0000313" key="2">
    <source>
        <dbReference type="Proteomes" id="UP001052739"/>
    </source>
</evidence>
<dbReference type="Gene3D" id="3.30.530.20">
    <property type="match status" value="1"/>
</dbReference>
<gene>
    <name evidence="1" type="ORF">Shyd_39600</name>
</gene>
<evidence type="ECO:0000313" key="1">
    <source>
        <dbReference type="EMBL" id="GHI22589.1"/>
    </source>
</evidence>
<dbReference type="InterPro" id="IPR023393">
    <property type="entry name" value="START-like_dom_sf"/>
</dbReference>
<dbReference type="Pfam" id="PF10604">
    <property type="entry name" value="Polyketide_cyc2"/>
    <property type="match status" value="1"/>
</dbReference>
<dbReference type="EMBL" id="BNDW01000019">
    <property type="protein sequence ID" value="GHI22589.1"/>
    <property type="molecule type" value="Genomic_DNA"/>
</dbReference>
<dbReference type="RefSeq" id="WP_190224099.1">
    <property type="nucleotide sequence ID" value="NZ_BNBS01000048.1"/>
</dbReference>
<accession>A0ABQ3PC75</accession>
<dbReference type="Proteomes" id="UP001052739">
    <property type="component" value="Unassembled WGS sequence"/>
</dbReference>
<sequence length="161" mass="17487">MSRFRVVRPVPLAPEETWRRLTDWPAHGRQVPLTRTRVLTPGPSRTGTRFTARTGLGPLGFDDPMEVVRWEPPRGDRPGVCRLEKYGRLVRGWAEIEVAAAPGGSRVVWTEELSVRGLPRAFDGVLARAGRVVFGRALDGLLGVSAPGGRPGPDSSNGLSS</sequence>
<dbReference type="InterPro" id="IPR019587">
    <property type="entry name" value="Polyketide_cyclase/dehydratase"/>
</dbReference>
<comment type="caution">
    <text evidence="1">The sequence shown here is derived from an EMBL/GenBank/DDBJ whole genome shotgun (WGS) entry which is preliminary data.</text>
</comment>
<reference evidence="1" key="1">
    <citation type="submission" date="2024-05" db="EMBL/GenBank/DDBJ databases">
        <title>Whole genome shotgun sequence of Streptomyces hydrogenans NBRC 13475.</title>
        <authorList>
            <person name="Komaki H."/>
            <person name="Tamura T."/>
        </authorList>
    </citation>
    <scope>NUCLEOTIDE SEQUENCE</scope>
    <source>
        <strain evidence="1">NBRC 13475</strain>
    </source>
</reference>
<proteinExistence type="predicted"/>
<name>A0ABQ3PC75_9ACTN</name>
<dbReference type="SUPFAM" id="SSF55961">
    <property type="entry name" value="Bet v1-like"/>
    <property type="match status" value="1"/>
</dbReference>